<evidence type="ECO:0000313" key="2">
    <source>
        <dbReference type="EMBL" id="HEG92405.1"/>
    </source>
</evidence>
<dbReference type="InterPro" id="IPR025745">
    <property type="entry name" value="Mrr-like_N_dom"/>
</dbReference>
<organism evidence="2">
    <name type="scientific">Thermorudis peleae</name>
    <dbReference type="NCBI Taxonomy" id="1382356"/>
    <lineage>
        <taxon>Bacteria</taxon>
        <taxon>Pseudomonadati</taxon>
        <taxon>Thermomicrobiota</taxon>
        <taxon>Thermomicrobia</taxon>
        <taxon>Thermomicrobia incertae sedis</taxon>
        <taxon>Thermorudis</taxon>
    </lineage>
</organism>
<reference evidence="2" key="1">
    <citation type="journal article" date="2020" name="mSystems">
        <title>Genome- and Community-Level Interaction Insights into Carbon Utilization and Element Cycling Functions of Hydrothermarchaeota in Hydrothermal Sediment.</title>
        <authorList>
            <person name="Zhou Z."/>
            <person name="Liu Y."/>
            <person name="Xu W."/>
            <person name="Pan J."/>
            <person name="Luo Z.H."/>
            <person name="Li M."/>
        </authorList>
    </citation>
    <scope>NUCLEOTIDE SEQUENCE [LARGE SCALE GENOMIC DNA]</scope>
    <source>
        <strain evidence="2">SpSt-210</strain>
    </source>
</reference>
<dbReference type="EMBL" id="DSIY01000308">
    <property type="protein sequence ID" value="HEG92405.1"/>
    <property type="molecule type" value="Genomic_DNA"/>
</dbReference>
<protein>
    <recommendedName>
        <fullName evidence="1">Restriction system protein Mrr-like N-terminal domain-containing protein</fullName>
    </recommendedName>
</protein>
<dbReference type="AlphaFoldDB" id="A0A831TI32"/>
<dbReference type="Pfam" id="PF14338">
    <property type="entry name" value="Mrr_N"/>
    <property type="match status" value="1"/>
</dbReference>
<gene>
    <name evidence="2" type="ORF">ENP34_13370</name>
</gene>
<name>A0A831TI32_9BACT</name>
<evidence type="ECO:0000259" key="1">
    <source>
        <dbReference type="Pfam" id="PF14338"/>
    </source>
</evidence>
<sequence length="156" mass="18257">MVSRALQRRVYSEARQALAMAERLEDFRAKVKALREEWLCIFLQQTPEKRQVRPLSAGYRTPVGAFRRPILTALVELGGRARLDEVLHLVEEKMRDVLNEYDRQPLPSKPQEIRWRNTAQWCRYYLVKEGLLKGDSPPGIWEISDLGRVALQKRDV</sequence>
<comment type="caution">
    <text evidence="2">The sequence shown here is derived from an EMBL/GenBank/DDBJ whole genome shotgun (WGS) entry which is preliminary data.</text>
</comment>
<feature type="domain" description="Restriction system protein Mrr-like N-terminal" evidence="1">
    <location>
        <begin position="66"/>
        <end position="152"/>
    </location>
</feature>
<accession>A0A831TI32</accession>
<proteinExistence type="predicted"/>